<dbReference type="Proteomes" id="UP001159363">
    <property type="component" value="Chromosome 3"/>
</dbReference>
<evidence type="ECO:0000313" key="18">
    <source>
        <dbReference type="EMBL" id="KAJ8890074.1"/>
    </source>
</evidence>
<keyword evidence="13" id="KW-0496">Mitochondrion</keyword>
<evidence type="ECO:0000256" key="9">
    <source>
        <dbReference type="ARBA" id="ARBA00022792"/>
    </source>
</evidence>
<evidence type="ECO:0000256" key="17">
    <source>
        <dbReference type="SAM" id="Phobius"/>
    </source>
</evidence>
<proteinExistence type="inferred from homology"/>
<evidence type="ECO:0000256" key="8">
    <source>
        <dbReference type="ARBA" id="ARBA00022692"/>
    </source>
</evidence>
<dbReference type="Pfam" id="PF09781">
    <property type="entry name" value="NDUF_B5"/>
    <property type="match status" value="1"/>
</dbReference>
<evidence type="ECO:0000256" key="13">
    <source>
        <dbReference type="ARBA" id="ARBA00023128"/>
    </source>
</evidence>
<keyword evidence="8 17" id="KW-0812">Transmembrane</keyword>
<evidence type="ECO:0000256" key="11">
    <source>
        <dbReference type="ARBA" id="ARBA00022982"/>
    </source>
</evidence>
<comment type="subunit">
    <text evidence="4">Complex I is composed of 45 different subunits.</text>
</comment>
<keyword evidence="10" id="KW-0809">Transit peptide</keyword>
<evidence type="ECO:0000256" key="5">
    <source>
        <dbReference type="ARBA" id="ARBA00015175"/>
    </source>
</evidence>
<keyword evidence="9" id="KW-0999">Mitochondrion inner membrane</keyword>
<evidence type="ECO:0000256" key="15">
    <source>
        <dbReference type="ARBA" id="ARBA00032395"/>
    </source>
</evidence>
<evidence type="ECO:0000256" key="1">
    <source>
        <dbReference type="ARBA" id="ARBA00003195"/>
    </source>
</evidence>
<evidence type="ECO:0000313" key="19">
    <source>
        <dbReference type="Proteomes" id="UP001159363"/>
    </source>
</evidence>
<keyword evidence="12 17" id="KW-1133">Transmembrane helix</keyword>
<reference evidence="18 19" key="1">
    <citation type="submission" date="2023-02" db="EMBL/GenBank/DDBJ databases">
        <title>LHISI_Scaffold_Assembly.</title>
        <authorList>
            <person name="Stuart O.P."/>
            <person name="Cleave R."/>
            <person name="Magrath M.J.L."/>
            <person name="Mikheyev A.S."/>
        </authorList>
    </citation>
    <scope>NUCLEOTIDE SEQUENCE [LARGE SCALE GENOMIC DNA]</scope>
    <source>
        <strain evidence="18">Daus_M_001</strain>
        <tissue evidence="18">Leg muscle</tissue>
    </source>
</reference>
<evidence type="ECO:0000256" key="4">
    <source>
        <dbReference type="ARBA" id="ARBA00011533"/>
    </source>
</evidence>
<evidence type="ECO:0000256" key="2">
    <source>
        <dbReference type="ARBA" id="ARBA00004434"/>
    </source>
</evidence>
<evidence type="ECO:0000256" key="14">
    <source>
        <dbReference type="ARBA" id="ARBA00023136"/>
    </source>
</evidence>
<comment type="function">
    <text evidence="1">Accessory subunit of the mitochondrial membrane respiratory chain NADH dehydrogenase (Complex I), that is believed not to be involved in catalysis. Complex I functions in the transfer of electrons from NADH to the respiratory chain. The immediate electron acceptor for the enzyme is believed to be ubiquinone.</text>
</comment>
<accession>A0ABQ9I0D4</accession>
<evidence type="ECO:0000256" key="12">
    <source>
        <dbReference type="ARBA" id="ARBA00022989"/>
    </source>
</evidence>
<dbReference type="PANTHER" id="PTHR13178">
    <property type="entry name" value="NADH-UBIQUINONE OXIDOREDUCTASE SGDH SUBUNIT"/>
    <property type="match status" value="1"/>
</dbReference>
<gene>
    <name evidence="18" type="ORF">PR048_009581</name>
</gene>
<feature type="transmembrane region" description="Helical" evidence="17">
    <location>
        <begin position="70"/>
        <end position="92"/>
    </location>
</feature>
<comment type="similarity">
    <text evidence="3">Belongs to the complex I NDUFB5 subunit family.</text>
</comment>
<evidence type="ECO:0000256" key="6">
    <source>
        <dbReference type="ARBA" id="ARBA00022448"/>
    </source>
</evidence>
<comment type="caution">
    <text evidence="18">The sequence shown here is derived from an EMBL/GenBank/DDBJ whole genome shotgun (WGS) entry which is preliminary data.</text>
</comment>
<protein>
    <recommendedName>
        <fullName evidence="5">NADH dehydrogenase [ubiquinone] 1 beta subcomplex subunit 5, mitochondrial</fullName>
    </recommendedName>
    <alternativeName>
        <fullName evidence="16">Complex I-SGDH</fullName>
    </alternativeName>
    <alternativeName>
        <fullName evidence="15">NADH-ubiquinone oxidoreductase SGDH subunit</fullName>
    </alternativeName>
</protein>
<comment type="subcellular location">
    <subcellularLocation>
        <location evidence="2">Mitochondrion inner membrane</location>
        <topology evidence="2">Single-pass membrane protein</topology>
    </subcellularLocation>
</comment>
<dbReference type="InterPro" id="IPR019173">
    <property type="entry name" value="NADH_UbQ_OxRdtase_B5_su"/>
</dbReference>
<organism evidence="18 19">
    <name type="scientific">Dryococelus australis</name>
    <dbReference type="NCBI Taxonomy" id="614101"/>
    <lineage>
        <taxon>Eukaryota</taxon>
        <taxon>Metazoa</taxon>
        <taxon>Ecdysozoa</taxon>
        <taxon>Arthropoda</taxon>
        <taxon>Hexapoda</taxon>
        <taxon>Insecta</taxon>
        <taxon>Pterygota</taxon>
        <taxon>Neoptera</taxon>
        <taxon>Polyneoptera</taxon>
        <taxon>Phasmatodea</taxon>
        <taxon>Verophasmatodea</taxon>
        <taxon>Anareolatae</taxon>
        <taxon>Phasmatidae</taxon>
        <taxon>Eurycanthinae</taxon>
        <taxon>Dryococelus</taxon>
    </lineage>
</organism>
<keyword evidence="14 17" id="KW-0472">Membrane</keyword>
<keyword evidence="19" id="KW-1185">Reference proteome</keyword>
<name>A0ABQ9I0D4_9NEOP</name>
<evidence type="ECO:0000256" key="16">
    <source>
        <dbReference type="ARBA" id="ARBA00032550"/>
    </source>
</evidence>
<keyword evidence="6" id="KW-0813">Transport</keyword>
<keyword evidence="11" id="KW-0249">Electron transport</keyword>
<evidence type="ECO:0000256" key="10">
    <source>
        <dbReference type="ARBA" id="ARBA00022946"/>
    </source>
</evidence>
<dbReference type="EMBL" id="JARBHB010000003">
    <property type="protein sequence ID" value="KAJ8890074.1"/>
    <property type="molecule type" value="Genomic_DNA"/>
</dbReference>
<evidence type="ECO:0000256" key="7">
    <source>
        <dbReference type="ARBA" id="ARBA00022660"/>
    </source>
</evidence>
<dbReference type="PANTHER" id="PTHR13178:SF0">
    <property type="entry name" value="NADH DEHYDROGENASE [UBIQUINONE] 1 BETA SUBCOMPLEX SUBUNIT 5, MITOCHONDRIAL"/>
    <property type="match status" value="1"/>
</dbReference>
<keyword evidence="7" id="KW-0679">Respiratory chain</keyword>
<evidence type="ECO:0000256" key="3">
    <source>
        <dbReference type="ARBA" id="ARBA00007152"/>
    </source>
</evidence>
<sequence length="202" mass="24110">MKFTSFALCISNFVTLINNDWESNSTLDLGFPECSPLDGWKPLLQLQRYMSNHFGIQPSRWQWHKFKDYLHFYVMVGLIPVGLILGYSSVFIGPATLAEIPENYVPKYWEYHQHPVTRFLARYCFAIPQQEYEKYLHHIHEEEEKRQIRLLQKKVLTKMGERGDYQGYYYRPLTEVIKGSRVNQELEEERQKKAGRSDFVEF</sequence>